<accession>A0AAD8NK71</accession>
<organism evidence="1 2">
    <name type="scientific">Tagetes erecta</name>
    <name type="common">African marigold</name>
    <dbReference type="NCBI Taxonomy" id="13708"/>
    <lineage>
        <taxon>Eukaryota</taxon>
        <taxon>Viridiplantae</taxon>
        <taxon>Streptophyta</taxon>
        <taxon>Embryophyta</taxon>
        <taxon>Tracheophyta</taxon>
        <taxon>Spermatophyta</taxon>
        <taxon>Magnoliopsida</taxon>
        <taxon>eudicotyledons</taxon>
        <taxon>Gunneridae</taxon>
        <taxon>Pentapetalae</taxon>
        <taxon>asterids</taxon>
        <taxon>campanulids</taxon>
        <taxon>Asterales</taxon>
        <taxon>Asteraceae</taxon>
        <taxon>Asteroideae</taxon>
        <taxon>Heliantheae alliance</taxon>
        <taxon>Tageteae</taxon>
        <taxon>Tagetes</taxon>
    </lineage>
</organism>
<dbReference type="AlphaFoldDB" id="A0AAD8NK71"/>
<proteinExistence type="predicted"/>
<gene>
    <name evidence="1" type="ORF">QVD17_37637</name>
</gene>
<name>A0AAD8NK71_TARER</name>
<protein>
    <recommendedName>
        <fullName evidence="3">Harbinger transposase-derived protein</fullName>
    </recommendedName>
</protein>
<dbReference type="PANTHER" id="PTHR47150:SF4">
    <property type="entry name" value="HARBINGER TRANSPOSASE-DERIVED PROTEIN-RELATED"/>
    <property type="match status" value="1"/>
</dbReference>
<dbReference type="Pfam" id="PF04827">
    <property type="entry name" value="Plant_tran"/>
    <property type="match status" value="1"/>
</dbReference>
<comment type="caution">
    <text evidence="1">The sequence shown here is derived from an EMBL/GenBank/DDBJ whole genome shotgun (WGS) entry which is preliminary data.</text>
</comment>
<dbReference type="InterPro" id="IPR006912">
    <property type="entry name" value="Harbinger_derived_prot"/>
</dbReference>
<evidence type="ECO:0000313" key="1">
    <source>
        <dbReference type="EMBL" id="KAK1411093.1"/>
    </source>
</evidence>
<dbReference type="PANTHER" id="PTHR47150">
    <property type="entry name" value="OS12G0169200 PROTEIN"/>
    <property type="match status" value="1"/>
</dbReference>
<dbReference type="EMBL" id="JAUHHV010000010">
    <property type="protein sequence ID" value="KAK1411093.1"/>
    <property type="molecule type" value="Genomic_DNA"/>
</dbReference>
<sequence length="433" mass="49646">MRKALAYAGGGVSPESMSAVVPVVGYGLLGSEMMIGVGGGDGWWMVVAGEFCILGEMNFSSRTYIRRDDRAESHDRLVADYFSENPKYNARMFRERFRMNRELFLKIVRDMENDNDYFRTRFDARHKTSFSSLQKCTSAIRQLGYGNVPDSLDEYLNMSDRTSRESLQEFCEGVIRLYGKEYLRRPTAHDVTILYNHHATRHGFPGMLGSVDCTHWAWRNCPMAWRGQFMRGDHNCPTLILEAATSQDTWFWHAYFGMSGSNNDLNVLNQSPLFNNLSNGTAPIVPFTINGNEYKYGYYLVDGIYPRWSVFVKTIPHATGDKRKRFSGAQEAARKDVERAFGILKSRWGIVRLPARAWEENKIRKVMYACIILHNMILKDDGLALCLDYVPDPPAVVQDLEDVRMEIRDSGVHENLQMDLVDYIEQAYLSSKT</sequence>
<evidence type="ECO:0000313" key="2">
    <source>
        <dbReference type="Proteomes" id="UP001229421"/>
    </source>
</evidence>
<keyword evidence="2" id="KW-1185">Reference proteome</keyword>
<evidence type="ECO:0008006" key="3">
    <source>
        <dbReference type="Google" id="ProtNLM"/>
    </source>
</evidence>
<reference evidence="1" key="1">
    <citation type="journal article" date="2023" name="bioRxiv">
        <title>Improved chromosome-level genome assembly for marigold (Tagetes erecta).</title>
        <authorList>
            <person name="Jiang F."/>
            <person name="Yuan L."/>
            <person name="Wang S."/>
            <person name="Wang H."/>
            <person name="Xu D."/>
            <person name="Wang A."/>
            <person name="Fan W."/>
        </authorList>
    </citation>
    <scope>NUCLEOTIDE SEQUENCE</scope>
    <source>
        <strain evidence="1">WSJ</strain>
        <tissue evidence="1">Leaf</tissue>
    </source>
</reference>
<dbReference type="Proteomes" id="UP001229421">
    <property type="component" value="Unassembled WGS sequence"/>
</dbReference>